<name>A0ACA9QG27_9GLOM</name>
<evidence type="ECO:0000313" key="2">
    <source>
        <dbReference type="Proteomes" id="UP000789525"/>
    </source>
</evidence>
<reference evidence="1" key="1">
    <citation type="submission" date="2021-06" db="EMBL/GenBank/DDBJ databases">
        <authorList>
            <person name="Kallberg Y."/>
            <person name="Tangrot J."/>
            <person name="Rosling A."/>
        </authorList>
    </citation>
    <scope>NUCLEOTIDE SEQUENCE</scope>
    <source>
        <strain evidence="1">CL356</strain>
    </source>
</reference>
<sequence>LLLSSPQRLAPLDIPQRALDVMSSSTIKHISIASRRGPAQVAFTAKELRELLNLPDVAMIPIASELLATPEGASRQQSRILDLLRKGSVAKPETAKKTWSLEFFRSPAKLIENGVEFNINTLDEEERAVPTGLTEHVKTDLMVNSVGYRSEPLEPDWFNGALGRVRQSGSRGQYEREGSPVREHYMRIVTSYRFDG</sequence>
<feature type="non-terminal residue" evidence="1">
    <location>
        <position position="1"/>
    </location>
</feature>
<organism evidence="1 2">
    <name type="scientific">Acaulospora colombiana</name>
    <dbReference type="NCBI Taxonomy" id="27376"/>
    <lineage>
        <taxon>Eukaryota</taxon>
        <taxon>Fungi</taxon>
        <taxon>Fungi incertae sedis</taxon>
        <taxon>Mucoromycota</taxon>
        <taxon>Glomeromycotina</taxon>
        <taxon>Glomeromycetes</taxon>
        <taxon>Diversisporales</taxon>
        <taxon>Acaulosporaceae</taxon>
        <taxon>Acaulospora</taxon>
    </lineage>
</organism>
<proteinExistence type="predicted"/>
<dbReference type="EMBL" id="CAJVPT010052644">
    <property type="protein sequence ID" value="CAG8750020.1"/>
    <property type="molecule type" value="Genomic_DNA"/>
</dbReference>
<protein>
    <submittedName>
        <fullName evidence="1">12978_t:CDS:1</fullName>
    </submittedName>
</protein>
<gene>
    <name evidence="1" type="ORF">ACOLOM_LOCUS12656</name>
</gene>
<evidence type="ECO:0000313" key="1">
    <source>
        <dbReference type="EMBL" id="CAG8750020.1"/>
    </source>
</evidence>
<dbReference type="Proteomes" id="UP000789525">
    <property type="component" value="Unassembled WGS sequence"/>
</dbReference>
<keyword evidence="2" id="KW-1185">Reference proteome</keyword>
<accession>A0ACA9QG27</accession>
<comment type="caution">
    <text evidence="1">The sequence shown here is derived from an EMBL/GenBank/DDBJ whole genome shotgun (WGS) entry which is preliminary data.</text>
</comment>